<keyword evidence="3 5" id="KW-0375">Hydrogen ion transport</keyword>
<comment type="function">
    <text evidence="5">Subunit of the V1 complex of vacuolar(H+)-ATPase (V-ATPase), a multisubunit enzyme composed of a peripheral complex (V1) that hydrolyzes ATP and a membrane integral complex (V0) that translocates protons. V-ATPase is responsible for acidifying and maintaining the pH of intracellular compartments and in some cell types, is targeted to the plasma membrane, where it is responsible for acidifying the extracellular environment.</text>
</comment>
<dbReference type="AlphaFoldDB" id="A0A8J4PZ80"/>
<evidence type="ECO:0000313" key="8">
    <source>
        <dbReference type="Proteomes" id="UP000695562"/>
    </source>
</evidence>
<comment type="subunit">
    <text evidence="5">V-ATPase is a heteromultimeric enzyme made up of two complexes: the ATP-hydrolytic V1 complex and the proton translocation V0 complex.</text>
</comment>
<dbReference type="GO" id="GO:0000221">
    <property type="term" value="C:vacuolar proton-transporting V-type ATPase, V1 domain"/>
    <property type="evidence" value="ECO:0007669"/>
    <property type="project" value="TreeGrafter"/>
</dbReference>
<dbReference type="GO" id="GO:0046961">
    <property type="term" value="F:proton-transporting ATPase activity, rotational mechanism"/>
    <property type="evidence" value="ECO:0007669"/>
    <property type="project" value="InterPro"/>
</dbReference>
<dbReference type="EMBL" id="AJWJ01000015">
    <property type="protein sequence ID" value="KAF2077928.1"/>
    <property type="molecule type" value="Genomic_DNA"/>
</dbReference>
<evidence type="ECO:0000256" key="4">
    <source>
        <dbReference type="ARBA" id="ARBA00023065"/>
    </source>
</evidence>
<evidence type="ECO:0000313" key="7">
    <source>
        <dbReference type="EMBL" id="KAF2077928.1"/>
    </source>
</evidence>
<protein>
    <recommendedName>
        <fullName evidence="5">V-type proton ATPase subunit G</fullName>
    </recommendedName>
</protein>
<evidence type="ECO:0000256" key="3">
    <source>
        <dbReference type="ARBA" id="ARBA00022781"/>
    </source>
</evidence>
<comment type="similarity">
    <text evidence="1 5">Belongs to the V-ATPase G subunit family.</text>
</comment>
<keyword evidence="6" id="KW-0175">Coiled coil</keyword>
<keyword evidence="8" id="KW-1185">Reference proteome</keyword>
<gene>
    <name evidence="7" type="ORF">CYY_000729</name>
</gene>
<evidence type="ECO:0000256" key="6">
    <source>
        <dbReference type="SAM" id="Coils"/>
    </source>
</evidence>
<keyword evidence="4 5" id="KW-0406">Ion transport</keyword>
<evidence type="ECO:0000256" key="5">
    <source>
        <dbReference type="RuleBase" id="RU364019"/>
    </source>
</evidence>
<accession>A0A8J4PZ80</accession>
<dbReference type="Pfam" id="PF03179">
    <property type="entry name" value="V-ATPase_G"/>
    <property type="match status" value="1"/>
</dbReference>
<dbReference type="GO" id="GO:0016887">
    <property type="term" value="F:ATP hydrolysis activity"/>
    <property type="evidence" value="ECO:0007669"/>
    <property type="project" value="TreeGrafter"/>
</dbReference>
<sequence length="107" mass="12171">MAEDGIKKLFEVEKKAQKMIADARADRAQKLKKAQEEAEKEIKEFKEKEEKKFKEYEAKFMGSSSETASQLAVTAGKEIEIIRKATAQNKDVVVDLLLKYACEVDLN</sequence>
<feature type="coiled-coil region" evidence="6">
    <location>
        <begin position="21"/>
        <end position="55"/>
    </location>
</feature>
<dbReference type="OrthoDB" id="250802at2759"/>
<evidence type="ECO:0000256" key="1">
    <source>
        <dbReference type="ARBA" id="ARBA00010066"/>
    </source>
</evidence>
<reference evidence="7" key="1">
    <citation type="submission" date="2020-01" db="EMBL/GenBank/DDBJ databases">
        <title>Development of genomics and gene disruption for Polysphondylium violaceum indicates a role for the polyketide synthase stlB in stalk morphogenesis.</title>
        <authorList>
            <person name="Narita B."/>
            <person name="Kawabe Y."/>
            <person name="Kin K."/>
            <person name="Saito T."/>
            <person name="Gibbs R."/>
            <person name="Kuspa A."/>
            <person name="Muzny D."/>
            <person name="Queller D."/>
            <person name="Richards S."/>
            <person name="Strassman J."/>
            <person name="Sucgang R."/>
            <person name="Worley K."/>
            <person name="Schaap P."/>
        </authorList>
    </citation>
    <scope>NUCLEOTIDE SEQUENCE</scope>
    <source>
        <strain evidence="7">QSvi11</strain>
    </source>
</reference>
<dbReference type="Gene3D" id="1.20.5.2950">
    <property type="match status" value="1"/>
</dbReference>
<proteinExistence type="inferred from homology"/>
<dbReference type="NCBIfam" id="TIGR01147">
    <property type="entry name" value="V_ATP_synt_G"/>
    <property type="match status" value="1"/>
</dbReference>
<dbReference type="Proteomes" id="UP000695562">
    <property type="component" value="Unassembled WGS sequence"/>
</dbReference>
<name>A0A8J4PZ80_9MYCE</name>
<dbReference type="PANTHER" id="PTHR12713">
    <property type="entry name" value="VACUOLAR ATP SYNTHASE SUBUNIT G"/>
    <property type="match status" value="1"/>
</dbReference>
<keyword evidence="2 5" id="KW-0813">Transport</keyword>
<dbReference type="PANTHER" id="PTHR12713:SF11">
    <property type="entry name" value="V-TYPE PROTON ATPASE SUBUNIT G"/>
    <property type="match status" value="1"/>
</dbReference>
<organism evidence="7 8">
    <name type="scientific">Polysphondylium violaceum</name>
    <dbReference type="NCBI Taxonomy" id="133409"/>
    <lineage>
        <taxon>Eukaryota</taxon>
        <taxon>Amoebozoa</taxon>
        <taxon>Evosea</taxon>
        <taxon>Eumycetozoa</taxon>
        <taxon>Dictyostelia</taxon>
        <taxon>Dictyosteliales</taxon>
        <taxon>Dictyosteliaceae</taxon>
        <taxon>Polysphondylium</taxon>
    </lineage>
</organism>
<dbReference type="InterPro" id="IPR005124">
    <property type="entry name" value="V-ATPase_G"/>
</dbReference>
<comment type="caution">
    <text evidence="7">The sequence shown here is derived from an EMBL/GenBank/DDBJ whole genome shotgun (WGS) entry which is preliminary data.</text>
</comment>
<evidence type="ECO:0000256" key="2">
    <source>
        <dbReference type="ARBA" id="ARBA00022448"/>
    </source>
</evidence>